<dbReference type="PANTHER" id="PTHR11091">
    <property type="entry name" value="OXIDOREDUCTASE-RELATED"/>
    <property type="match status" value="1"/>
</dbReference>
<gene>
    <name evidence="3" type="ORF">ACFSNC_12940</name>
</gene>
<evidence type="ECO:0000256" key="1">
    <source>
        <dbReference type="ARBA" id="ARBA00006056"/>
    </source>
</evidence>
<dbReference type="InterPro" id="IPR043143">
    <property type="entry name" value="Mal/L-sulf/L-lact_DH-like_NADP"/>
</dbReference>
<proteinExistence type="inferred from homology"/>
<keyword evidence="4" id="KW-1185">Reference proteome</keyword>
<comment type="caution">
    <text evidence="3">The sequence shown here is derived from an EMBL/GenBank/DDBJ whole genome shotgun (WGS) entry which is preliminary data.</text>
</comment>
<comment type="similarity">
    <text evidence="1">Belongs to the LDH2/MDH2 oxidoreductase family.</text>
</comment>
<dbReference type="EMBL" id="JBHUHD010000001">
    <property type="protein sequence ID" value="MFD2141316.1"/>
    <property type="molecule type" value="Genomic_DNA"/>
</dbReference>
<dbReference type="SUPFAM" id="SSF89733">
    <property type="entry name" value="L-sulfolactate dehydrogenase-like"/>
    <property type="match status" value="1"/>
</dbReference>
<evidence type="ECO:0000256" key="2">
    <source>
        <dbReference type="ARBA" id="ARBA00023002"/>
    </source>
</evidence>
<dbReference type="InterPro" id="IPR036111">
    <property type="entry name" value="Mal/L-sulfo/L-lacto_DH-like_sf"/>
</dbReference>
<dbReference type="Gene3D" id="1.10.1530.10">
    <property type="match status" value="1"/>
</dbReference>
<evidence type="ECO:0000313" key="4">
    <source>
        <dbReference type="Proteomes" id="UP001597299"/>
    </source>
</evidence>
<sequence>MSDKILIEAGELRRFAEAVLRAAGMREAPAVRVADTLIYADLRGVGSHGVARLSSYLDRVRAGVMALDPEMAVVSEAPASVLLDAGNGFGQLAGLRAMELAVAKARETGAGVVGVANSNHFGVAAYFAEQAVKAGMVGMVLTNSSPAMTPYNARIPLVGTNPIAFGVPAGRHRPIILDMSTSIVARGKIRLAARSGAQIPAGWAVDADGNPTQDARAAMKGSLAPIGGPKGAGLSLIIDLLTGVLTGTGLTGEVRNISDVAGPSRTGHLFVAIDVARFMPLDIFRERVDSVIAGIKAMPSVDGGPIFLPGEMEARGAEARGEAGIALSADVAADLAALGGRYGLALPGGRPQERRQAAGGL</sequence>
<name>A0ABW4YY97_9HYPH</name>
<reference evidence="4" key="1">
    <citation type="journal article" date="2019" name="Int. J. Syst. Evol. Microbiol.">
        <title>The Global Catalogue of Microorganisms (GCM) 10K type strain sequencing project: providing services to taxonomists for standard genome sequencing and annotation.</title>
        <authorList>
            <consortium name="The Broad Institute Genomics Platform"/>
            <consortium name="The Broad Institute Genome Sequencing Center for Infectious Disease"/>
            <person name="Wu L."/>
            <person name="Ma J."/>
        </authorList>
    </citation>
    <scope>NUCLEOTIDE SEQUENCE [LARGE SCALE GENOMIC DNA]</scope>
    <source>
        <strain evidence="4">CCM 7435</strain>
    </source>
</reference>
<evidence type="ECO:0000313" key="3">
    <source>
        <dbReference type="EMBL" id="MFD2141316.1"/>
    </source>
</evidence>
<organism evidence="3 4">
    <name type="scientific">Ancylobacter oerskovii</name>
    <dbReference type="NCBI Taxonomy" id="459519"/>
    <lineage>
        <taxon>Bacteria</taxon>
        <taxon>Pseudomonadati</taxon>
        <taxon>Pseudomonadota</taxon>
        <taxon>Alphaproteobacteria</taxon>
        <taxon>Hyphomicrobiales</taxon>
        <taxon>Xanthobacteraceae</taxon>
        <taxon>Ancylobacter</taxon>
    </lineage>
</organism>
<dbReference type="InterPro" id="IPR043144">
    <property type="entry name" value="Mal/L-sulf/L-lact_DH-like_ah"/>
</dbReference>
<dbReference type="Pfam" id="PF02615">
    <property type="entry name" value="Ldh_2"/>
    <property type="match status" value="1"/>
</dbReference>
<keyword evidence="2" id="KW-0560">Oxidoreductase</keyword>
<dbReference type="InterPro" id="IPR003767">
    <property type="entry name" value="Malate/L-lactate_DH-like"/>
</dbReference>
<protein>
    <submittedName>
        <fullName evidence="3">Ldh family oxidoreductase</fullName>
    </submittedName>
</protein>
<dbReference type="RefSeq" id="WP_213350175.1">
    <property type="nucleotide sequence ID" value="NZ_JAHBGB010000002.1"/>
</dbReference>
<dbReference type="Gene3D" id="3.30.1370.60">
    <property type="entry name" value="Hypothetical oxidoreductase yiak, domain 2"/>
    <property type="match status" value="1"/>
</dbReference>
<accession>A0ABW4YY97</accession>
<dbReference type="Proteomes" id="UP001597299">
    <property type="component" value="Unassembled WGS sequence"/>
</dbReference>
<dbReference type="PANTHER" id="PTHR11091:SF0">
    <property type="entry name" value="MALATE DEHYDROGENASE"/>
    <property type="match status" value="1"/>
</dbReference>